<dbReference type="Proteomes" id="UP000015105">
    <property type="component" value="Chromosome 6D"/>
</dbReference>
<reference evidence="1" key="4">
    <citation type="submission" date="2019-03" db="UniProtKB">
        <authorList>
            <consortium name="EnsemblPlants"/>
        </authorList>
    </citation>
    <scope>IDENTIFICATION</scope>
</reference>
<dbReference type="EnsemblPlants" id="AET6Gv20863500.18">
    <property type="protein sequence ID" value="AET6Gv20863500.18"/>
    <property type="gene ID" value="AET6Gv20863500"/>
</dbReference>
<dbReference type="Gene3D" id="3.30.70.330">
    <property type="match status" value="1"/>
</dbReference>
<protein>
    <recommendedName>
        <fullName evidence="3">RRM domain-containing protein</fullName>
    </recommendedName>
</protein>
<evidence type="ECO:0000313" key="2">
    <source>
        <dbReference type="Proteomes" id="UP000015105"/>
    </source>
</evidence>
<dbReference type="GO" id="GO:0003676">
    <property type="term" value="F:nucleic acid binding"/>
    <property type="evidence" value="ECO:0007669"/>
    <property type="project" value="InterPro"/>
</dbReference>
<keyword evidence="2" id="KW-1185">Reference proteome</keyword>
<reference evidence="2" key="1">
    <citation type="journal article" date="2014" name="Science">
        <title>Ancient hybridizations among the ancestral genomes of bread wheat.</title>
        <authorList>
            <consortium name="International Wheat Genome Sequencing Consortium,"/>
            <person name="Marcussen T."/>
            <person name="Sandve S.R."/>
            <person name="Heier L."/>
            <person name="Spannagl M."/>
            <person name="Pfeifer M."/>
            <person name="Jakobsen K.S."/>
            <person name="Wulff B.B."/>
            <person name="Steuernagel B."/>
            <person name="Mayer K.F."/>
            <person name="Olsen O.A."/>
        </authorList>
    </citation>
    <scope>NUCLEOTIDE SEQUENCE [LARGE SCALE GENOMIC DNA]</scope>
    <source>
        <strain evidence="2">cv. AL8/78</strain>
    </source>
</reference>
<reference evidence="1" key="5">
    <citation type="journal article" date="2021" name="G3 (Bethesda)">
        <title>Aegilops tauschii genome assembly Aet v5.0 features greater sequence contiguity and improved annotation.</title>
        <authorList>
            <person name="Wang L."/>
            <person name="Zhu T."/>
            <person name="Rodriguez J.C."/>
            <person name="Deal K.R."/>
            <person name="Dubcovsky J."/>
            <person name="McGuire P.E."/>
            <person name="Lux T."/>
            <person name="Spannagl M."/>
            <person name="Mayer K.F.X."/>
            <person name="Baldrich P."/>
            <person name="Meyers B.C."/>
            <person name="Huo N."/>
            <person name="Gu Y.Q."/>
            <person name="Zhou H."/>
            <person name="Devos K.M."/>
            <person name="Bennetzen J.L."/>
            <person name="Unver T."/>
            <person name="Budak H."/>
            <person name="Gulick P.J."/>
            <person name="Galiba G."/>
            <person name="Kalapos B."/>
            <person name="Nelson D.R."/>
            <person name="Li P."/>
            <person name="You F.M."/>
            <person name="Luo M.C."/>
            <person name="Dvorak J."/>
        </authorList>
    </citation>
    <scope>NUCLEOTIDE SEQUENCE [LARGE SCALE GENOMIC DNA]</scope>
    <source>
        <strain evidence="1">cv. AL8/78</strain>
    </source>
</reference>
<organism evidence="1 2">
    <name type="scientific">Aegilops tauschii subsp. strangulata</name>
    <name type="common">Goatgrass</name>
    <dbReference type="NCBI Taxonomy" id="200361"/>
    <lineage>
        <taxon>Eukaryota</taxon>
        <taxon>Viridiplantae</taxon>
        <taxon>Streptophyta</taxon>
        <taxon>Embryophyta</taxon>
        <taxon>Tracheophyta</taxon>
        <taxon>Spermatophyta</taxon>
        <taxon>Magnoliopsida</taxon>
        <taxon>Liliopsida</taxon>
        <taxon>Poales</taxon>
        <taxon>Poaceae</taxon>
        <taxon>BOP clade</taxon>
        <taxon>Pooideae</taxon>
        <taxon>Triticodae</taxon>
        <taxon>Triticeae</taxon>
        <taxon>Triticinae</taxon>
        <taxon>Aegilops</taxon>
    </lineage>
</organism>
<reference evidence="1" key="3">
    <citation type="journal article" date="2017" name="Nature">
        <title>Genome sequence of the progenitor of the wheat D genome Aegilops tauschii.</title>
        <authorList>
            <person name="Luo M.C."/>
            <person name="Gu Y.Q."/>
            <person name="Puiu D."/>
            <person name="Wang H."/>
            <person name="Twardziok S.O."/>
            <person name="Deal K.R."/>
            <person name="Huo N."/>
            <person name="Zhu T."/>
            <person name="Wang L."/>
            <person name="Wang Y."/>
            <person name="McGuire P.E."/>
            <person name="Liu S."/>
            <person name="Long H."/>
            <person name="Ramasamy R.K."/>
            <person name="Rodriguez J.C."/>
            <person name="Van S.L."/>
            <person name="Yuan L."/>
            <person name="Wang Z."/>
            <person name="Xia Z."/>
            <person name="Xiao L."/>
            <person name="Anderson O.D."/>
            <person name="Ouyang S."/>
            <person name="Liang Y."/>
            <person name="Zimin A.V."/>
            <person name="Pertea G."/>
            <person name="Qi P."/>
            <person name="Bennetzen J.L."/>
            <person name="Dai X."/>
            <person name="Dawson M.W."/>
            <person name="Muller H.G."/>
            <person name="Kugler K."/>
            <person name="Rivarola-Duarte L."/>
            <person name="Spannagl M."/>
            <person name="Mayer K.F.X."/>
            <person name="Lu F.H."/>
            <person name="Bevan M.W."/>
            <person name="Leroy P."/>
            <person name="Li P."/>
            <person name="You F.M."/>
            <person name="Sun Q."/>
            <person name="Liu Z."/>
            <person name="Lyons E."/>
            <person name="Wicker T."/>
            <person name="Salzberg S.L."/>
            <person name="Devos K.M."/>
            <person name="Dvorak J."/>
        </authorList>
    </citation>
    <scope>NUCLEOTIDE SEQUENCE [LARGE SCALE GENOMIC DNA]</scope>
    <source>
        <strain evidence="1">cv. AL8/78</strain>
    </source>
</reference>
<dbReference type="InterPro" id="IPR012677">
    <property type="entry name" value="Nucleotide-bd_a/b_plait_sf"/>
</dbReference>
<name>A0A453PUI3_AEGTS</name>
<sequence>MARLYVGNLDARVTAGELEDEFRVFGVLRRSVSLQFAFAVFSL</sequence>
<evidence type="ECO:0000313" key="1">
    <source>
        <dbReference type="EnsemblPlants" id="AET6Gv20863500.18"/>
    </source>
</evidence>
<accession>A0A453PUI3</accession>
<dbReference type="InterPro" id="IPR035979">
    <property type="entry name" value="RBD_domain_sf"/>
</dbReference>
<dbReference type="Gramene" id="AET6Gv20863500.18">
    <property type="protein sequence ID" value="AET6Gv20863500.18"/>
    <property type="gene ID" value="AET6Gv20863500"/>
</dbReference>
<dbReference type="AlphaFoldDB" id="A0A453PUI3"/>
<evidence type="ECO:0008006" key="3">
    <source>
        <dbReference type="Google" id="ProtNLM"/>
    </source>
</evidence>
<dbReference type="SUPFAM" id="SSF54928">
    <property type="entry name" value="RNA-binding domain, RBD"/>
    <property type="match status" value="1"/>
</dbReference>
<reference evidence="2" key="2">
    <citation type="journal article" date="2017" name="Nat. Plants">
        <title>The Aegilops tauschii genome reveals multiple impacts of transposons.</title>
        <authorList>
            <person name="Zhao G."/>
            <person name="Zou C."/>
            <person name="Li K."/>
            <person name="Wang K."/>
            <person name="Li T."/>
            <person name="Gao L."/>
            <person name="Zhang X."/>
            <person name="Wang H."/>
            <person name="Yang Z."/>
            <person name="Liu X."/>
            <person name="Jiang W."/>
            <person name="Mao L."/>
            <person name="Kong X."/>
            <person name="Jiao Y."/>
            <person name="Jia J."/>
        </authorList>
    </citation>
    <scope>NUCLEOTIDE SEQUENCE [LARGE SCALE GENOMIC DNA]</scope>
    <source>
        <strain evidence="2">cv. AL8/78</strain>
    </source>
</reference>
<proteinExistence type="predicted"/>